<gene>
    <name evidence="7" type="ORF">DWW09_15575</name>
</gene>
<sequence length="502" mass="56753">MAKEGETGKKKRKGNIGIPPDFMIKYVSLPHHSSGMATDTYSTESKEYENSLNTSYKKGKGIYYTDMELSSRIIKFLEIPCGAYILDPCCGTGNFIVSARNSGHENVYGSDIDVNAIALCQRKSGIKNITVLDTLANNGKDILRELHLKSPVDYVIGNPPYVPINKDITIDTPDRLFLKSVKESGSNLFIAAIYRAFELACPDGVISYIIPKNFLHVASYSKLRKLILSEKTILSIIDIGVYFKSVRGEQIIITLKNSHVPNHNIRIYGYSNNEFIKCLEVPQSFYDNEILLFENETDFRIYKRLESSYKKLGDICTGYVGRGKSKSPSAVTGKDIRKFSLKSAPVPQKGDRVFIQNIYSAEAGIIASFAGNLEASETVTVITDRDENMCRYILGILHSRLCNYFLLKFCYNNSKLTMHTDAKYLKKLPFIINSRTFDKIVSIVKLLEQTRYMSDEWFEAVESLNDVVYETYDIGMAESGYIDAQMRGVQSGKWDYNRQNDT</sequence>
<keyword evidence="2 7" id="KW-0489">Methyltransferase</keyword>
<feature type="domain" description="Type II methyltransferase M.TaqI-like" evidence="6">
    <location>
        <begin position="110"/>
        <end position="240"/>
    </location>
</feature>
<dbReference type="SUPFAM" id="SSF53335">
    <property type="entry name" value="S-adenosyl-L-methionine-dependent methyltransferases"/>
    <property type="match status" value="1"/>
</dbReference>
<evidence type="ECO:0000313" key="8">
    <source>
        <dbReference type="Proteomes" id="UP000284366"/>
    </source>
</evidence>
<evidence type="ECO:0000259" key="6">
    <source>
        <dbReference type="Pfam" id="PF07669"/>
    </source>
</evidence>
<evidence type="ECO:0000256" key="1">
    <source>
        <dbReference type="ARBA" id="ARBA00011900"/>
    </source>
</evidence>
<evidence type="ECO:0000256" key="4">
    <source>
        <dbReference type="ARBA" id="ARBA00022691"/>
    </source>
</evidence>
<keyword evidence="4" id="KW-0949">S-adenosyl-L-methionine</keyword>
<dbReference type="InterPro" id="IPR050953">
    <property type="entry name" value="N4_N6_ade-DNA_methylase"/>
</dbReference>
<keyword evidence="3 7" id="KW-0808">Transferase</keyword>
<comment type="catalytic activity">
    <reaction evidence="5">
        <text>a 2'-deoxyadenosine in DNA + S-adenosyl-L-methionine = an N(6)-methyl-2'-deoxyadenosine in DNA + S-adenosyl-L-homocysteine + H(+)</text>
        <dbReference type="Rhea" id="RHEA:15197"/>
        <dbReference type="Rhea" id="RHEA-COMP:12418"/>
        <dbReference type="Rhea" id="RHEA-COMP:12419"/>
        <dbReference type="ChEBI" id="CHEBI:15378"/>
        <dbReference type="ChEBI" id="CHEBI:57856"/>
        <dbReference type="ChEBI" id="CHEBI:59789"/>
        <dbReference type="ChEBI" id="CHEBI:90615"/>
        <dbReference type="ChEBI" id="CHEBI:90616"/>
        <dbReference type="EC" id="2.1.1.72"/>
    </reaction>
</comment>
<dbReference type="AlphaFoldDB" id="A0A412XXR7"/>
<evidence type="ECO:0000256" key="3">
    <source>
        <dbReference type="ARBA" id="ARBA00022679"/>
    </source>
</evidence>
<dbReference type="InterPro" id="IPR011639">
    <property type="entry name" value="MethylTrfase_TaqI-like_dom"/>
</dbReference>
<dbReference type="PROSITE" id="PS00092">
    <property type="entry name" value="N6_MTASE"/>
    <property type="match status" value="1"/>
</dbReference>
<dbReference type="PANTHER" id="PTHR33841">
    <property type="entry name" value="DNA METHYLTRANSFERASE YEEA-RELATED"/>
    <property type="match status" value="1"/>
</dbReference>
<evidence type="ECO:0000256" key="2">
    <source>
        <dbReference type="ARBA" id="ARBA00022603"/>
    </source>
</evidence>
<name>A0A412XXR7_9BACE</name>
<comment type="caution">
    <text evidence="7">The sequence shown here is derived from an EMBL/GenBank/DDBJ whole genome shotgun (WGS) entry which is preliminary data.</text>
</comment>
<dbReference type="CDD" id="cd02440">
    <property type="entry name" value="AdoMet_MTases"/>
    <property type="match status" value="1"/>
</dbReference>
<dbReference type="GO" id="GO:0006304">
    <property type="term" value="P:DNA modification"/>
    <property type="evidence" value="ECO:0007669"/>
    <property type="project" value="InterPro"/>
</dbReference>
<dbReference type="EC" id="2.1.1.72" evidence="1"/>
<dbReference type="GO" id="GO:0009007">
    <property type="term" value="F:site-specific DNA-methyltransferase (adenine-specific) activity"/>
    <property type="evidence" value="ECO:0007669"/>
    <property type="project" value="UniProtKB-EC"/>
</dbReference>
<dbReference type="GO" id="GO:0032259">
    <property type="term" value="P:methylation"/>
    <property type="evidence" value="ECO:0007669"/>
    <property type="project" value="UniProtKB-KW"/>
</dbReference>
<proteinExistence type="predicted"/>
<dbReference type="EMBL" id="QRZG01000033">
    <property type="protein sequence ID" value="RGV49966.1"/>
    <property type="molecule type" value="Genomic_DNA"/>
</dbReference>
<dbReference type="Gene3D" id="3.40.50.150">
    <property type="entry name" value="Vaccinia Virus protein VP39"/>
    <property type="match status" value="1"/>
</dbReference>
<dbReference type="GO" id="GO:0003676">
    <property type="term" value="F:nucleic acid binding"/>
    <property type="evidence" value="ECO:0007669"/>
    <property type="project" value="InterPro"/>
</dbReference>
<organism evidence="7 8">
    <name type="scientific">Bacteroides clarus</name>
    <dbReference type="NCBI Taxonomy" id="626929"/>
    <lineage>
        <taxon>Bacteria</taxon>
        <taxon>Pseudomonadati</taxon>
        <taxon>Bacteroidota</taxon>
        <taxon>Bacteroidia</taxon>
        <taxon>Bacteroidales</taxon>
        <taxon>Bacteroidaceae</taxon>
        <taxon>Bacteroides</taxon>
    </lineage>
</organism>
<evidence type="ECO:0000256" key="5">
    <source>
        <dbReference type="ARBA" id="ARBA00047942"/>
    </source>
</evidence>
<accession>A0A412XXR7</accession>
<protein>
    <recommendedName>
        <fullName evidence="1">site-specific DNA-methyltransferase (adenine-specific)</fullName>
        <ecNumber evidence="1">2.1.1.72</ecNumber>
    </recommendedName>
</protein>
<dbReference type="Pfam" id="PF07669">
    <property type="entry name" value="Eco57I"/>
    <property type="match status" value="1"/>
</dbReference>
<reference evidence="7 8" key="1">
    <citation type="submission" date="2018-08" db="EMBL/GenBank/DDBJ databases">
        <title>A genome reference for cultivated species of the human gut microbiota.</title>
        <authorList>
            <person name="Zou Y."/>
            <person name="Xue W."/>
            <person name="Luo G."/>
        </authorList>
    </citation>
    <scope>NUCLEOTIDE SEQUENCE [LARGE SCALE GENOMIC DNA]</scope>
    <source>
        <strain evidence="7 8">AF14-27</strain>
    </source>
</reference>
<dbReference type="PRINTS" id="PR00507">
    <property type="entry name" value="N12N6MTFRASE"/>
</dbReference>
<dbReference type="PANTHER" id="PTHR33841:SF1">
    <property type="entry name" value="DNA METHYLTRANSFERASE A"/>
    <property type="match status" value="1"/>
</dbReference>
<dbReference type="InterPro" id="IPR002052">
    <property type="entry name" value="DNA_methylase_N6_adenine_CS"/>
</dbReference>
<evidence type="ECO:0000313" key="7">
    <source>
        <dbReference type="EMBL" id="RGV49966.1"/>
    </source>
</evidence>
<dbReference type="InterPro" id="IPR029063">
    <property type="entry name" value="SAM-dependent_MTases_sf"/>
</dbReference>
<dbReference type="Proteomes" id="UP000284366">
    <property type="component" value="Unassembled WGS sequence"/>
</dbReference>